<name>A0A3N4HVR2_ASCIM</name>
<protein>
    <submittedName>
        <fullName evidence="2">Uncharacterized protein</fullName>
    </submittedName>
</protein>
<evidence type="ECO:0000313" key="2">
    <source>
        <dbReference type="EMBL" id="RPA77749.1"/>
    </source>
</evidence>
<feature type="chain" id="PRO_5018101818" evidence="1">
    <location>
        <begin position="25"/>
        <end position="120"/>
    </location>
</feature>
<evidence type="ECO:0000256" key="1">
    <source>
        <dbReference type="SAM" id="SignalP"/>
    </source>
</evidence>
<keyword evidence="1" id="KW-0732">Signal</keyword>
<dbReference type="Proteomes" id="UP000275078">
    <property type="component" value="Unassembled WGS sequence"/>
</dbReference>
<dbReference type="AlphaFoldDB" id="A0A3N4HVR2"/>
<proteinExistence type="predicted"/>
<gene>
    <name evidence="2" type="ORF">BJ508DRAFT_329903</name>
</gene>
<evidence type="ECO:0000313" key="3">
    <source>
        <dbReference type="Proteomes" id="UP000275078"/>
    </source>
</evidence>
<reference evidence="2 3" key="1">
    <citation type="journal article" date="2018" name="Nat. Ecol. Evol.">
        <title>Pezizomycetes genomes reveal the molecular basis of ectomycorrhizal truffle lifestyle.</title>
        <authorList>
            <person name="Murat C."/>
            <person name="Payen T."/>
            <person name="Noel B."/>
            <person name="Kuo A."/>
            <person name="Morin E."/>
            <person name="Chen J."/>
            <person name="Kohler A."/>
            <person name="Krizsan K."/>
            <person name="Balestrini R."/>
            <person name="Da Silva C."/>
            <person name="Montanini B."/>
            <person name="Hainaut M."/>
            <person name="Levati E."/>
            <person name="Barry K.W."/>
            <person name="Belfiori B."/>
            <person name="Cichocki N."/>
            <person name="Clum A."/>
            <person name="Dockter R.B."/>
            <person name="Fauchery L."/>
            <person name="Guy J."/>
            <person name="Iotti M."/>
            <person name="Le Tacon F."/>
            <person name="Lindquist E.A."/>
            <person name="Lipzen A."/>
            <person name="Malagnac F."/>
            <person name="Mello A."/>
            <person name="Molinier V."/>
            <person name="Miyauchi S."/>
            <person name="Poulain J."/>
            <person name="Riccioni C."/>
            <person name="Rubini A."/>
            <person name="Sitrit Y."/>
            <person name="Splivallo R."/>
            <person name="Traeger S."/>
            <person name="Wang M."/>
            <person name="Zifcakova L."/>
            <person name="Wipf D."/>
            <person name="Zambonelli A."/>
            <person name="Paolocci F."/>
            <person name="Nowrousian M."/>
            <person name="Ottonello S."/>
            <person name="Baldrian P."/>
            <person name="Spatafora J.W."/>
            <person name="Henrissat B."/>
            <person name="Nagy L.G."/>
            <person name="Aury J.M."/>
            <person name="Wincker P."/>
            <person name="Grigoriev I.V."/>
            <person name="Bonfante P."/>
            <person name="Martin F.M."/>
        </authorList>
    </citation>
    <scope>NUCLEOTIDE SEQUENCE [LARGE SCALE GENOMIC DNA]</scope>
    <source>
        <strain evidence="2 3">RN42</strain>
    </source>
</reference>
<keyword evidence="3" id="KW-1185">Reference proteome</keyword>
<accession>A0A3N4HVR2</accession>
<organism evidence="2 3">
    <name type="scientific">Ascobolus immersus RN42</name>
    <dbReference type="NCBI Taxonomy" id="1160509"/>
    <lineage>
        <taxon>Eukaryota</taxon>
        <taxon>Fungi</taxon>
        <taxon>Dikarya</taxon>
        <taxon>Ascomycota</taxon>
        <taxon>Pezizomycotina</taxon>
        <taxon>Pezizomycetes</taxon>
        <taxon>Pezizales</taxon>
        <taxon>Ascobolaceae</taxon>
        <taxon>Ascobolus</taxon>
    </lineage>
</organism>
<feature type="signal peptide" evidence="1">
    <location>
        <begin position="1"/>
        <end position="24"/>
    </location>
</feature>
<sequence>MHCSPSRLAMMLAPLILLTTAVIAAPVDSGKFTREQAERLAAQLGMTVLLQNGSGDWIFVETPKDPVPTEIVQATQELDAIPSPTAEGTEDGFDVQSLVGAGRSVDDYKGGVLVIPNGQS</sequence>
<dbReference type="EMBL" id="ML119721">
    <property type="protein sequence ID" value="RPA77749.1"/>
    <property type="molecule type" value="Genomic_DNA"/>
</dbReference>